<keyword evidence="2" id="KW-0732">Signal</keyword>
<organism evidence="4 5">
    <name type="scientific">Adineta ricciae</name>
    <name type="common">Rotifer</name>
    <dbReference type="NCBI Taxonomy" id="249248"/>
    <lineage>
        <taxon>Eukaryota</taxon>
        <taxon>Metazoa</taxon>
        <taxon>Spiralia</taxon>
        <taxon>Gnathifera</taxon>
        <taxon>Rotifera</taxon>
        <taxon>Eurotatoria</taxon>
        <taxon>Bdelloidea</taxon>
        <taxon>Adinetida</taxon>
        <taxon>Adinetidae</taxon>
        <taxon>Adineta</taxon>
    </lineage>
</organism>
<keyword evidence="5" id="KW-1185">Reference proteome</keyword>
<evidence type="ECO:0000256" key="1">
    <source>
        <dbReference type="SAM" id="Phobius"/>
    </source>
</evidence>
<dbReference type="Proteomes" id="UP000663828">
    <property type="component" value="Unassembled WGS sequence"/>
</dbReference>
<evidence type="ECO:0000259" key="3">
    <source>
        <dbReference type="PROSITE" id="PS50853"/>
    </source>
</evidence>
<feature type="transmembrane region" description="Helical" evidence="1">
    <location>
        <begin position="243"/>
        <end position="260"/>
    </location>
</feature>
<keyword evidence="1" id="KW-0812">Transmembrane</keyword>
<feature type="chain" id="PRO_5032628023" description="Fibronectin type-III domain-containing protein" evidence="2">
    <location>
        <begin position="19"/>
        <end position="261"/>
    </location>
</feature>
<dbReference type="EMBL" id="CAJNOR010006196">
    <property type="protein sequence ID" value="CAF1588652.1"/>
    <property type="molecule type" value="Genomic_DNA"/>
</dbReference>
<gene>
    <name evidence="4" type="ORF">XAT740_LOCUS46310</name>
</gene>
<reference evidence="4" key="1">
    <citation type="submission" date="2021-02" db="EMBL/GenBank/DDBJ databases">
        <authorList>
            <person name="Nowell W R."/>
        </authorList>
    </citation>
    <scope>NUCLEOTIDE SEQUENCE</scope>
</reference>
<evidence type="ECO:0000313" key="5">
    <source>
        <dbReference type="Proteomes" id="UP000663828"/>
    </source>
</evidence>
<proteinExistence type="predicted"/>
<dbReference type="PROSITE" id="PS50853">
    <property type="entry name" value="FN3"/>
    <property type="match status" value="1"/>
</dbReference>
<dbReference type="AlphaFoldDB" id="A0A815ZWR4"/>
<dbReference type="InterPro" id="IPR003961">
    <property type="entry name" value="FN3_dom"/>
</dbReference>
<sequence length="261" mass="29472">MRIYWCSLHILFLSIVSCQITPDITEPRITSIVPINSTALTVNWQFADTSIDRSDLIRISIDFHEYYYTYNRTYSGTNYTFVSTNKTITSITKNFELVNAYYYVCFSSNSTVTNVSIYLAITNNCILARTCSRSNTTCSGPSSVLISSINMSPTAFLISFLWPNDLPYKPISFTTHLINNNQSGTPLSVIQNSTYTNRSYLFSGLTSSTVYTVNTSFSYSTLYNVTKTNTSTLIVTTSSSARMFYTGVVHFFSVIMFVLFF</sequence>
<feature type="signal peptide" evidence="2">
    <location>
        <begin position="1"/>
        <end position="18"/>
    </location>
</feature>
<evidence type="ECO:0000256" key="2">
    <source>
        <dbReference type="SAM" id="SignalP"/>
    </source>
</evidence>
<feature type="domain" description="Fibronectin type-III" evidence="3">
    <location>
        <begin position="140"/>
        <end position="240"/>
    </location>
</feature>
<comment type="caution">
    <text evidence="4">The sequence shown here is derived from an EMBL/GenBank/DDBJ whole genome shotgun (WGS) entry which is preliminary data.</text>
</comment>
<protein>
    <recommendedName>
        <fullName evidence="3">Fibronectin type-III domain-containing protein</fullName>
    </recommendedName>
</protein>
<dbReference type="PROSITE" id="PS51257">
    <property type="entry name" value="PROKAR_LIPOPROTEIN"/>
    <property type="match status" value="1"/>
</dbReference>
<name>A0A815ZWR4_ADIRI</name>
<keyword evidence="1" id="KW-1133">Transmembrane helix</keyword>
<evidence type="ECO:0000313" key="4">
    <source>
        <dbReference type="EMBL" id="CAF1588652.1"/>
    </source>
</evidence>
<accession>A0A815ZWR4</accession>
<keyword evidence="1" id="KW-0472">Membrane</keyword>